<gene>
    <name evidence="1" type="primary">holE2_1</name>
    <name evidence="1" type="ORF">NCTC10376_00477</name>
</gene>
<proteinExistence type="predicted"/>
<dbReference type="SUPFAM" id="SSF46575">
    <property type="entry name" value="DNA polymerase III theta subunit-like"/>
    <property type="match status" value="1"/>
</dbReference>
<dbReference type="RefSeq" id="WP_036937950.1">
    <property type="nucleotide sequence ID" value="NZ_CABMNT010000001.1"/>
</dbReference>
<dbReference type="GO" id="GO:0006260">
    <property type="term" value="P:DNA replication"/>
    <property type="evidence" value="ECO:0007669"/>
    <property type="project" value="InterPro"/>
</dbReference>
<dbReference type="InterPro" id="IPR036745">
    <property type="entry name" value="PolIII_theta_sf"/>
</dbReference>
<dbReference type="Proteomes" id="UP000254331">
    <property type="component" value="Unassembled WGS sequence"/>
</dbReference>
<organism evidence="1 2">
    <name type="scientific">Proteus vulgaris</name>
    <dbReference type="NCBI Taxonomy" id="585"/>
    <lineage>
        <taxon>Bacteria</taxon>
        <taxon>Pseudomonadati</taxon>
        <taxon>Pseudomonadota</taxon>
        <taxon>Gammaproteobacteria</taxon>
        <taxon>Enterobacterales</taxon>
        <taxon>Morganellaceae</taxon>
        <taxon>Proteus</taxon>
    </lineage>
</organism>
<protein>
    <submittedName>
        <fullName evidence="1">DNA polymerase III, theta subunit</fullName>
        <ecNumber evidence="1">2.7.7.7</ecNumber>
    </submittedName>
</protein>
<dbReference type="AlphaFoldDB" id="A0A379F4U8"/>
<evidence type="ECO:0000313" key="2">
    <source>
        <dbReference type="Proteomes" id="UP000254331"/>
    </source>
</evidence>
<keyword evidence="1" id="KW-0808">Transferase</keyword>
<evidence type="ECO:0000313" key="1">
    <source>
        <dbReference type="EMBL" id="SUC14668.1"/>
    </source>
</evidence>
<accession>A0A379F4U8</accession>
<dbReference type="NCBIfam" id="NF008207">
    <property type="entry name" value="PRK10969.1"/>
    <property type="match status" value="1"/>
</dbReference>
<dbReference type="EMBL" id="UGTW01000001">
    <property type="protein sequence ID" value="SUC14668.1"/>
    <property type="molecule type" value="Genomic_DNA"/>
</dbReference>
<dbReference type="OrthoDB" id="6506252at2"/>
<dbReference type="Gene3D" id="1.20.58.250">
    <property type="entry name" value="DNA polymerase III-theta"/>
    <property type="match status" value="1"/>
</dbReference>
<dbReference type="GeneID" id="93394821"/>
<dbReference type="InterPro" id="IPR009052">
    <property type="entry name" value="DNA_pol_III_theta_bac"/>
</dbReference>
<name>A0A379F4U8_PROVU</name>
<reference evidence="1 2" key="1">
    <citation type="submission" date="2018-06" db="EMBL/GenBank/DDBJ databases">
        <authorList>
            <consortium name="Pathogen Informatics"/>
            <person name="Doyle S."/>
        </authorList>
    </citation>
    <scope>NUCLEOTIDE SEQUENCE [LARGE SCALE GENOMIC DNA]</scope>
    <source>
        <strain evidence="1 2">NCTC10376</strain>
    </source>
</reference>
<keyword evidence="1" id="KW-0548">Nucleotidyltransferase</keyword>
<dbReference type="Pfam" id="PF06440">
    <property type="entry name" value="DNA_pol3_theta"/>
    <property type="match status" value="1"/>
</dbReference>
<sequence>MKNLAELTQEEKDKINVDLSASGVAYKERLNMPVVASEVERQQPAHLRAYFNEQLAFYRERSQKLPDGNSVQYLKTK</sequence>
<dbReference type="GO" id="GO:0003887">
    <property type="term" value="F:DNA-directed DNA polymerase activity"/>
    <property type="evidence" value="ECO:0007669"/>
    <property type="project" value="UniProtKB-EC"/>
</dbReference>
<dbReference type="GO" id="GO:0003677">
    <property type="term" value="F:DNA binding"/>
    <property type="evidence" value="ECO:0007669"/>
    <property type="project" value="InterPro"/>
</dbReference>
<dbReference type="EC" id="2.7.7.7" evidence="1"/>